<organism evidence="3 4">
    <name type="scientific">Cladorrhinum samala</name>
    <dbReference type="NCBI Taxonomy" id="585594"/>
    <lineage>
        <taxon>Eukaryota</taxon>
        <taxon>Fungi</taxon>
        <taxon>Dikarya</taxon>
        <taxon>Ascomycota</taxon>
        <taxon>Pezizomycotina</taxon>
        <taxon>Sordariomycetes</taxon>
        <taxon>Sordariomycetidae</taxon>
        <taxon>Sordariales</taxon>
        <taxon>Podosporaceae</taxon>
        <taxon>Cladorrhinum</taxon>
    </lineage>
</organism>
<dbReference type="Gene3D" id="1.20.1170.10">
    <property type="match status" value="1"/>
</dbReference>
<feature type="coiled-coil region" evidence="1">
    <location>
        <begin position="1325"/>
        <end position="1352"/>
    </location>
</feature>
<name>A0AAV9HL54_9PEZI</name>
<accession>A0AAV9HL54</accession>
<evidence type="ECO:0000256" key="2">
    <source>
        <dbReference type="SAM" id="Phobius"/>
    </source>
</evidence>
<feature type="transmembrane region" description="Helical" evidence="2">
    <location>
        <begin position="585"/>
        <end position="606"/>
    </location>
</feature>
<gene>
    <name evidence="3" type="ORF">QBC42DRAFT_203416</name>
</gene>
<keyword evidence="2" id="KW-1133">Transmembrane helix</keyword>
<dbReference type="SUPFAM" id="SSF58100">
    <property type="entry name" value="Bacterial hemolysins"/>
    <property type="match status" value="1"/>
</dbReference>
<protein>
    <submittedName>
        <fullName evidence="3">Uncharacterized protein</fullName>
    </submittedName>
</protein>
<keyword evidence="1" id="KW-0175">Coiled coil</keyword>
<proteinExistence type="predicted"/>
<keyword evidence="2" id="KW-0472">Membrane</keyword>
<feature type="transmembrane region" description="Helical" evidence="2">
    <location>
        <begin position="558"/>
        <end position="579"/>
    </location>
</feature>
<reference evidence="3" key="1">
    <citation type="journal article" date="2023" name="Mol. Phylogenet. Evol.">
        <title>Genome-scale phylogeny and comparative genomics of the fungal order Sordariales.</title>
        <authorList>
            <person name="Hensen N."/>
            <person name="Bonometti L."/>
            <person name="Westerberg I."/>
            <person name="Brannstrom I.O."/>
            <person name="Guillou S."/>
            <person name="Cros-Aarteil S."/>
            <person name="Calhoun S."/>
            <person name="Haridas S."/>
            <person name="Kuo A."/>
            <person name="Mondo S."/>
            <person name="Pangilinan J."/>
            <person name="Riley R."/>
            <person name="LaButti K."/>
            <person name="Andreopoulos B."/>
            <person name="Lipzen A."/>
            <person name="Chen C."/>
            <person name="Yan M."/>
            <person name="Daum C."/>
            <person name="Ng V."/>
            <person name="Clum A."/>
            <person name="Steindorff A."/>
            <person name="Ohm R.A."/>
            <person name="Martin F."/>
            <person name="Silar P."/>
            <person name="Natvig D.O."/>
            <person name="Lalanne C."/>
            <person name="Gautier V."/>
            <person name="Ament-Velasquez S.L."/>
            <person name="Kruys A."/>
            <person name="Hutchinson M.I."/>
            <person name="Powell A.J."/>
            <person name="Barry K."/>
            <person name="Miller A.N."/>
            <person name="Grigoriev I.V."/>
            <person name="Debuchy R."/>
            <person name="Gladieux P."/>
            <person name="Hiltunen Thoren M."/>
            <person name="Johannesson H."/>
        </authorList>
    </citation>
    <scope>NUCLEOTIDE SEQUENCE</scope>
    <source>
        <strain evidence="3">PSN324</strain>
    </source>
</reference>
<feature type="coiled-coil region" evidence="1">
    <location>
        <begin position="525"/>
        <end position="559"/>
    </location>
</feature>
<evidence type="ECO:0000313" key="4">
    <source>
        <dbReference type="Proteomes" id="UP001321749"/>
    </source>
</evidence>
<dbReference type="Proteomes" id="UP001321749">
    <property type="component" value="Unassembled WGS sequence"/>
</dbReference>
<comment type="caution">
    <text evidence="3">The sequence shown here is derived from an EMBL/GenBank/DDBJ whole genome shotgun (WGS) entry which is preliminary data.</text>
</comment>
<keyword evidence="4" id="KW-1185">Reference proteome</keyword>
<reference evidence="3" key="2">
    <citation type="submission" date="2023-06" db="EMBL/GenBank/DDBJ databases">
        <authorList>
            <consortium name="Lawrence Berkeley National Laboratory"/>
            <person name="Mondo S.J."/>
            <person name="Hensen N."/>
            <person name="Bonometti L."/>
            <person name="Westerberg I."/>
            <person name="Brannstrom I.O."/>
            <person name="Guillou S."/>
            <person name="Cros-Aarteil S."/>
            <person name="Calhoun S."/>
            <person name="Haridas S."/>
            <person name="Kuo A."/>
            <person name="Pangilinan J."/>
            <person name="Riley R."/>
            <person name="Labutti K."/>
            <person name="Andreopoulos B."/>
            <person name="Lipzen A."/>
            <person name="Chen C."/>
            <person name="Yanf M."/>
            <person name="Daum C."/>
            <person name="Ng V."/>
            <person name="Clum A."/>
            <person name="Steindorff A."/>
            <person name="Ohm R."/>
            <person name="Martin F."/>
            <person name="Silar P."/>
            <person name="Natvig D."/>
            <person name="Lalanne C."/>
            <person name="Gautier V."/>
            <person name="Ament-Velasquez S.L."/>
            <person name="Kruys A."/>
            <person name="Hutchinson M.I."/>
            <person name="Powell A.J."/>
            <person name="Barry K."/>
            <person name="Miller A.N."/>
            <person name="Grigoriev I.V."/>
            <person name="Debuchy R."/>
            <person name="Gladieux P."/>
            <person name="Thoren M.H."/>
            <person name="Johannesson H."/>
        </authorList>
    </citation>
    <scope>NUCLEOTIDE SEQUENCE</scope>
    <source>
        <strain evidence="3">PSN324</strain>
    </source>
</reference>
<keyword evidence="2" id="KW-0812">Transmembrane</keyword>
<sequence>MESISYSLATADRLKSFIHSELQATDNRVTNDQEAHESAIARTQAMSALQTTKSLVASALTSLRSVPTKRPSKRGFTAAALGVERSPRRLTAAATGTLPDAAKDLVKSMSSSSDGLGGQSQSLGDMAKSIEPIVTSFDDVLRQPFLDKFSASLNTVPVVGIKNNQVMYLATLSSVASKTGTKNAWRYFSALPDGATVDASTNVHLFPYKGNLYISIGRAVWMKKCRDLNDPTVRQQAVDNWPKMYVDQWQKIGDEVLPAADLRDVIPFAVLSADRKDIEFRLMTLGSDSAIQVLKGDDIYPSNEWTALQYPKQAADATPLPTWKRMAYWNNTVVALDDQSNLWDLQPKFQEGTYTIDNKTATESTSEFTATDAGPLVVRKDGFLYNRIVEDNPGDAENPKTDWQKGIAQDGVTNLGVASPGVLLDLNTLTGTLKSRYIDTQTAVYPVVNKISAFAKTHAAYLDLLLGAADDYAKAGDDSDKQDIAIKAGKGFVAHAKVWSKLLTKSVNATKTSVNIMTNQLHDVKTQLEVQLGNLQQKLANLEAQLKVQQDLLSKLQAAFWGAVAAMFLGMILGVVALASGVGAWALVGAGALFVAGFVAMIALGVKMSELAGAIADTEGQIRVTKTAIAELSAVVKNFTDLDAMYGTLNMFWGRMANNAADLQTMDDATAELLALDMFEDISSVIAAKKETNTLSEAATKYLDVLNKQGVIIPPSPDVPHDSPAPAPGLFAALDAPAAHAHLTDKVSRRLSDAHEALVNGDLPTYEAHMDGAFSAEAERLALADTMGMPSGLWYDIPSLNAASALFGANVPRPSAAALPAGVLSVGDSATSIENRVNAATPVVVGMLLKTQAMCKRVRYVCDQYKDSVAGNPTDPAQDRQDVLQQALDDCTAAQTYAAQANNAFVDVNHACQEYQQQLQVEQGEKSASMDSARASAEQQKRNIDIPWYVYLGGVIAISVYKAEKERDIDNNLDGTLSQLGAAITALKVLEQSGAVLNGHSLTWTDMATTVSGCLGGVYNILSAVFGQVLEDPTQYEKLLSVEWDQIAANTAEVLNILASRGVNVSPDTPAALAFEARGLGDAAAAPSAAASAASERVAAALQAPADLTSSVTSQAQQAAEYFSQMQTLVELPNLAGIVGYWDESRTVRSSLLEVVGKLRRQYVDVMAAQYPVVLTVHQTALLQRTRGELVLEGQLALPILLRTSLRSAEAGLRSAGAAKLKFQAASAGYRAAVKQIELNLGAVQQKLDEADKKISELGKAEEERSEVIGVIADAVALACAAGLVFASAGSLAPVAAALALAQQISLGSAATAAAVKKSIDSLGADDVEKLLAALRNVKQDLEAALKSLKVVQPIFADVVKAADGVEAAVASMVEGLESVQNETGVGALGEKNVEGIKDSWKGVDEACIKWMDVVNAQGIVPNI</sequence>
<feature type="coiled-coil region" evidence="1">
    <location>
        <begin position="1234"/>
        <end position="1264"/>
    </location>
</feature>
<evidence type="ECO:0000256" key="1">
    <source>
        <dbReference type="SAM" id="Coils"/>
    </source>
</evidence>
<evidence type="ECO:0000313" key="3">
    <source>
        <dbReference type="EMBL" id="KAK4461524.1"/>
    </source>
</evidence>
<dbReference type="EMBL" id="MU864989">
    <property type="protein sequence ID" value="KAK4461524.1"/>
    <property type="molecule type" value="Genomic_DNA"/>
</dbReference>